<evidence type="ECO:0008006" key="11">
    <source>
        <dbReference type="Google" id="ProtNLM"/>
    </source>
</evidence>
<dbReference type="PANTHER" id="PTHR23063:SF61">
    <property type="entry name" value="CHROMOSOME UNDETERMINED SCAFFOLD_7, WHOLE GENOME SHOTGUN SEQUENCE"/>
    <property type="match status" value="1"/>
</dbReference>
<evidence type="ECO:0000256" key="4">
    <source>
        <dbReference type="ARBA" id="ARBA00023098"/>
    </source>
</evidence>
<protein>
    <recommendedName>
        <fullName evidence="11">Phospholipid/glycerol acyltransferase domain-containing protein</fullName>
    </recommendedName>
</protein>
<dbReference type="Proteomes" id="UP001189429">
    <property type="component" value="Unassembled WGS sequence"/>
</dbReference>
<accession>A0ABN9Q7S5</accession>
<comment type="caution">
    <text evidence="9">The sequence shown here is derived from an EMBL/GenBank/DDBJ whole genome shotgun (WGS) entry which is preliminary data.</text>
</comment>
<keyword evidence="1" id="KW-0808">Transferase</keyword>
<dbReference type="PANTHER" id="PTHR23063">
    <property type="entry name" value="PHOSPHOLIPID ACYLTRANSFERASE"/>
    <property type="match status" value="1"/>
</dbReference>
<evidence type="ECO:0000256" key="5">
    <source>
        <dbReference type="ARBA" id="ARBA00023136"/>
    </source>
</evidence>
<evidence type="ECO:0000256" key="7">
    <source>
        <dbReference type="SAM" id="MobiDB-lite"/>
    </source>
</evidence>
<organism evidence="9 10">
    <name type="scientific">Prorocentrum cordatum</name>
    <dbReference type="NCBI Taxonomy" id="2364126"/>
    <lineage>
        <taxon>Eukaryota</taxon>
        <taxon>Sar</taxon>
        <taxon>Alveolata</taxon>
        <taxon>Dinophyceae</taxon>
        <taxon>Prorocentrales</taxon>
        <taxon>Prorocentraceae</taxon>
        <taxon>Prorocentrum</taxon>
    </lineage>
</organism>
<feature type="transmembrane region" description="Helical" evidence="8">
    <location>
        <begin position="62"/>
        <end position="87"/>
    </location>
</feature>
<feature type="transmembrane region" description="Helical" evidence="8">
    <location>
        <begin position="94"/>
        <end position="113"/>
    </location>
</feature>
<feature type="region of interest" description="Disordered" evidence="7">
    <location>
        <begin position="247"/>
        <end position="276"/>
    </location>
</feature>
<reference evidence="9" key="1">
    <citation type="submission" date="2023-10" db="EMBL/GenBank/DDBJ databases">
        <authorList>
            <person name="Chen Y."/>
            <person name="Shah S."/>
            <person name="Dougan E. K."/>
            <person name="Thang M."/>
            <person name="Chan C."/>
        </authorList>
    </citation>
    <scope>NUCLEOTIDE SEQUENCE [LARGE SCALE GENOMIC DNA]</scope>
</reference>
<keyword evidence="6" id="KW-0012">Acyltransferase</keyword>
<dbReference type="EMBL" id="CAUYUJ010002392">
    <property type="protein sequence ID" value="CAK0800564.1"/>
    <property type="molecule type" value="Genomic_DNA"/>
</dbReference>
<evidence type="ECO:0000256" key="1">
    <source>
        <dbReference type="ARBA" id="ARBA00022679"/>
    </source>
</evidence>
<evidence type="ECO:0000313" key="10">
    <source>
        <dbReference type="Proteomes" id="UP001189429"/>
    </source>
</evidence>
<evidence type="ECO:0000256" key="6">
    <source>
        <dbReference type="ARBA" id="ARBA00023315"/>
    </source>
</evidence>
<proteinExistence type="predicted"/>
<keyword evidence="2 8" id="KW-0812">Transmembrane</keyword>
<evidence type="ECO:0000256" key="2">
    <source>
        <dbReference type="ARBA" id="ARBA00022692"/>
    </source>
</evidence>
<keyword evidence="3 8" id="KW-1133">Transmembrane helix</keyword>
<feature type="compositionally biased region" description="Low complexity" evidence="7">
    <location>
        <begin position="249"/>
        <end position="259"/>
    </location>
</feature>
<keyword evidence="4" id="KW-0443">Lipid metabolism</keyword>
<evidence type="ECO:0000256" key="3">
    <source>
        <dbReference type="ARBA" id="ARBA00022989"/>
    </source>
</evidence>
<keyword evidence="10" id="KW-1185">Reference proteome</keyword>
<keyword evidence="5 8" id="KW-0472">Membrane</keyword>
<evidence type="ECO:0000256" key="8">
    <source>
        <dbReference type="SAM" id="Phobius"/>
    </source>
</evidence>
<name>A0ABN9Q7S5_9DINO</name>
<evidence type="ECO:0000313" key="9">
    <source>
        <dbReference type="EMBL" id="CAK0800564.1"/>
    </source>
</evidence>
<gene>
    <name evidence="9" type="ORF">PCOR1329_LOCUS8682</name>
</gene>
<sequence length="438" mass="46632">MGISGAGGCWARGGAAMEKYRQFGDGGTGANPFVPTWSHYKLSLPLRVLKVLVMLPVSAARLALFVVAVIWLAIVELVCSLIPIGIIRYPVYRLLTYFGCAAALFAVGVVPAGNCLADHRRLKIPPAKETGQVFDARRGSLVIANQQGFTDVLYLCMKLCPTFVFPASGGEPTQVSLLGALRTGRAGCLLLPHPSFCPPSFSSSFSSLLPPRPPPSFSSSSSPSSSSSSYSISFPSVILPPPPLGVKKAASCPTARAPSRPSPRRAGARRLGMPPEHPVQLKDISEKARASWGGPVVIFPEGARTNGSCVLAWKARSFDGVAVPDKPLDAALVALEILVFQDWCVHPAPHRGHSVPARLLALLPAVAHCEESVWLPAKDAAGATKGKPPAEQIALLRTVLARMLPGAVEVQVGADKHPEFMAYWDASQRKRYTNQKKA</sequence>